<dbReference type="AlphaFoldDB" id="A0A0L0DVA5"/>
<sequence length="350" mass="37937">MSRPGMFDDTPGAHTMFGRDYLVTAAHGVAGPLTLCERCFWPPVLAAFGAEYKLEADAAAADAAVIDLPPVALPLFGPGVAFTLDAVWRVTPLASPPLSAPHWLADERPTARLLDGVWAALPGERGGGTNARRVRQLERGPDATPVLVGTHALIFLRNALDSVPYVTGAVRSRAFGWLADEWADASTGTRPFAMSGFGRWFKEHGAEHFTANHTRQQVYDRLVRYFVRRVVGGCKVWSRTGYSPETADDALFEWSELPRGGPPMLVSLRNALNAVPAVPDAASGRAFGWLGSGRDADVGGRAFDMSGFADWFAEDGRSYFPASYSCKQILACLKCYFAVRVYLSAALSFF</sequence>
<dbReference type="GeneID" id="25561901"/>
<protein>
    <submittedName>
        <fullName evidence="1">Uncharacterized protein</fullName>
    </submittedName>
</protein>
<gene>
    <name evidence="1" type="ORF">AMSG_02209</name>
</gene>
<reference evidence="1 2" key="1">
    <citation type="submission" date="2010-05" db="EMBL/GenBank/DDBJ databases">
        <title>The Genome Sequence of Thecamonas trahens ATCC 50062.</title>
        <authorList>
            <consortium name="The Broad Institute Genome Sequencing Platform"/>
            <person name="Russ C."/>
            <person name="Cuomo C."/>
            <person name="Shea T."/>
            <person name="Young S.K."/>
            <person name="Zeng Q."/>
            <person name="Koehrsen M."/>
            <person name="Haas B."/>
            <person name="Borodovsky M."/>
            <person name="Guigo R."/>
            <person name="Alvarado L."/>
            <person name="Berlin A."/>
            <person name="Bochicchio J."/>
            <person name="Borenstein D."/>
            <person name="Chapman S."/>
            <person name="Chen Z."/>
            <person name="Freedman E."/>
            <person name="Gellesch M."/>
            <person name="Goldberg J."/>
            <person name="Griggs A."/>
            <person name="Gujja S."/>
            <person name="Heilman E."/>
            <person name="Heiman D."/>
            <person name="Hepburn T."/>
            <person name="Howarth C."/>
            <person name="Jen D."/>
            <person name="Larson L."/>
            <person name="Mehta T."/>
            <person name="Park D."/>
            <person name="Pearson M."/>
            <person name="Roberts A."/>
            <person name="Saif S."/>
            <person name="Shenoy N."/>
            <person name="Sisk P."/>
            <person name="Stolte C."/>
            <person name="Sykes S."/>
            <person name="Thomson T."/>
            <person name="Walk T."/>
            <person name="White J."/>
            <person name="Yandava C."/>
            <person name="Burger G."/>
            <person name="Gray M.W."/>
            <person name="Holland P.W.H."/>
            <person name="King N."/>
            <person name="Lang F.B.F."/>
            <person name="Roger A.J."/>
            <person name="Ruiz-Trillo I."/>
            <person name="Lander E."/>
            <person name="Nusbaum C."/>
        </authorList>
    </citation>
    <scope>NUCLEOTIDE SEQUENCE [LARGE SCALE GENOMIC DNA]</scope>
    <source>
        <strain evidence="1 2">ATCC 50062</strain>
    </source>
</reference>
<keyword evidence="2" id="KW-1185">Reference proteome</keyword>
<dbReference type="Proteomes" id="UP000054408">
    <property type="component" value="Unassembled WGS sequence"/>
</dbReference>
<dbReference type="RefSeq" id="XP_013760761.1">
    <property type="nucleotide sequence ID" value="XM_013905307.1"/>
</dbReference>
<evidence type="ECO:0000313" key="1">
    <source>
        <dbReference type="EMBL" id="KNC56239.1"/>
    </source>
</evidence>
<evidence type="ECO:0000313" key="2">
    <source>
        <dbReference type="Proteomes" id="UP000054408"/>
    </source>
</evidence>
<dbReference type="EMBL" id="GL349441">
    <property type="protein sequence ID" value="KNC56239.1"/>
    <property type="molecule type" value="Genomic_DNA"/>
</dbReference>
<organism evidence="1 2">
    <name type="scientific">Thecamonas trahens ATCC 50062</name>
    <dbReference type="NCBI Taxonomy" id="461836"/>
    <lineage>
        <taxon>Eukaryota</taxon>
        <taxon>Apusozoa</taxon>
        <taxon>Apusomonadida</taxon>
        <taxon>Apusomonadidae</taxon>
        <taxon>Thecamonas</taxon>
    </lineage>
</organism>
<name>A0A0L0DVA5_THETB</name>
<accession>A0A0L0DVA5</accession>
<proteinExistence type="predicted"/>